<evidence type="ECO:0000313" key="1">
    <source>
        <dbReference type="EMBL" id="KZZ98685.1"/>
    </source>
</evidence>
<protein>
    <submittedName>
        <fullName evidence="1">Uncharacterized protein</fullName>
    </submittedName>
</protein>
<comment type="caution">
    <text evidence="1">The sequence shown here is derived from an EMBL/GenBank/DDBJ whole genome shotgun (WGS) entry which is preliminary data.</text>
</comment>
<dbReference type="EMBL" id="AZGY01000005">
    <property type="protein sequence ID" value="KZZ98685.1"/>
    <property type="molecule type" value="Genomic_DNA"/>
</dbReference>
<gene>
    <name evidence="1" type="ORF">AAL_03203</name>
</gene>
<sequence length="237" mass="26681">MRERLVILVSGQVPSSSSPKSYMYHLVLLLAWLRAVCWAIPSPLPLLGNRDDAVIQWEFQAIPDGGGHGLLLPLNGTRPMTGTADQVHEQLRRTIPRFDMASGFKKRDDMHESLQSFEHLVNLGLQPRAVGGIGECGKASCTNDHGLWLCNKNNHTRKNHPPPLKPEEYKNLIADMRRGHVDMSRFNVCVSNFAPVGSSKMNNKLRKRFFNCTVIVLQSTDCRHLLDKHGSDDYDDD</sequence>
<dbReference type="Proteomes" id="UP000078544">
    <property type="component" value="Unassembled WGS sequence"/>
</dbReference>
<reference evidence="1 2" key="1">
    <citation type="journal article" date="2016" name="Genome Biol. Evol.">
        <title>Divergent and convergent evolution of fungal pathogenicity.</title>
        <authorList>
            <person name="Shang Y."/>
            <person name="Xiao G."/>
            <person name="Zheng P."/>
            <person name="Cen K."/>
            <person name="Zhan S."/>
            <person name="Wang C."/>
        </authorList>
    </citation>
    <scope>NUCLEOTIDE SEQUENCE [LARGE SCALE GENOMIC DNA]</scope>
    <source>
        <strain evidence="1 2">RCEF 2490</strain>
    </source>
</reference>
<keyword evidence="2" id="KW-1185">Reference proteome</keyword>
<accession>A0A168EDG0</accession>
<dbReference type="OrthoDB" id="3552888at2759"/>
<dbReference type="AlphaFoldDB" id="A0A168EDG0"/>
<proteinExistence type="predicted"/>
<evidence type="ECO:0000313" key="2">
    <source>
        <dbReference type="Proteomes" id="UP000078544"/>
    </source>
</evidence>
<name>A0A168EDG0_9HYPO</name>
<organism evidence="1 2">
    <name type="scientific">Moelleriella libera RCEF 2490</name>
    <dbReference type="NCBI Taxonomy" id="1081109"/>
    <lineage>
        <taxon>Eukaryota</taxon>
        <taxon>Fungi</taxon>
        <taxon>Dikarya</taxon>
        <taxon>Ascomycota</taxon>
        <taxon>Pezizomycotina</taxon>
        <taxon>Sordariomycetes</taxon>
        <taxon>Hypocreomycetidae</taxon>
        <taxon>Hypocreales</taxon>
        <taxon>Clavicipitaceae</taxon>
        <taxon>Moelleriella</taxon>
    </lineage>
</organism>